<proteinExistence type="predicted"/>
<gene>
    <name evidence="7" type="ORF">DFR64_1530</name>
</gene>
<dbReference type="GO" id="GO:0003700">
    <property type="term" value="F:DNA-binding transcription factor activity"/>
    <property type="evidence" value="ECO:0007669"/>
    <property type="project" value="InterPro"/>
</dbReference>
<dbReference type="InterPro" id="IPR047057">
    <property type="entry name" value="MerR_fam"/>
</dbReference>
<dbReference type="EMBL" id="QUMS01000001">
    <property type="protein sequence ID" value="REG11638.1"/>
    <property type="molecule type" value="Genomic_DNA"/>
</dbReference>
<dbReference type="OrthoDB" id="9814833at2"/>
<dbReference type="CDD" id="cd01106">
    <property type="entry name" value="HTH_TipAL-Mta"/>
    <property type="match status" value="1"/>
</dbReference>
<evidence type="ECO:0000256" key="5">
    <source>
        <dbReference type="SAM" id="Coils"/>
    </source>
</evidence>
<evidence type="ECO:0000259" key="6">
    <source>
        <dbReference type="PROSITE" id="PS50937"/>
    </source>
</evidence>
<dbReference type="PANTHER" id="PTHR30204:SF90">
    <property type="entry name" value="HTH-TYPE TRANSCRIPTIONAL ACTIVATOR MTA"/>
    <property type="match status" value="1"/>
</dbReference>
<dbReference type="InterPro" id="IPR036244">
    <property type="entry name" value="TipA-like_antibiotic-bd"/>
</dbReference>
<dbReference type="InterPro" id="IPR012925">
    <property type="entry name" value="TipAS_dom"/>
</dbReference>
<evidence type="ECO:0000313" key="8">
    <source>
        <dbReference type="Proteomes" id="UP000256388"/>
    </source>
</evidence>
<evidence type="ECO:0000256" key="1">
    <source>
        <dbReference type="ARBA" id="ARBA00023015"/>
    </source>
</evidence>
<dbReference type="InterPro" id="IPR009061">
    <property type="entry name" value="DNA-bd_dom_put_sf"/>
</dbReference>
<keyword evidence="1" id="KW-0805">Transcription regulation</keyword>
<dbReference type="Gene3D" id="1.10.1660.10">
    <property type="match status" value="1"/>
</dbReference>
<keyword evidence="8" id="KW-1185">Reference proteome</keyword>
<dbReference type="InterPro" id="IPR000551">
    <property type="entry name" value="MerR-type_HTH_dom"/>
</dbReference>
<evidence type="ECO:0000313" key="7">
    <source>
        <dbReference type="EMBL" id="REG11638.1"/>
    </source>
</evidence>
<dbReference type="Gene3D" id="1.10.490.50">
    <property type="entry name" value="Antibiotic binding domain of TipA-like multidrug resistance regulators"/>
    <property type="match status" value="1"/>
</dbReference>
<dbReference type="AlphaFoldDB" id="A0A347ZR77"/>
<dbReference type="SMART" id="SM00422">
    <property type="entry name" value="HTH_MERR"/>
    <property type="match status" value="1"/>
</dbReference>
<organism evidence="7 8">
    <name type="scientific">Pelolinea submarina</name>
    <dbReference type="NCBI Taxonomy" id="913107"/>
    <lineage>
        <taxon>Bacteria</taxon>
        <taxon>Bacillati</taxon>
        <taxon>Chloroflexota</taxon>
        <taxon>Anaerolineae</taxon>
        <taxon>Anaerolineales</taxon>
        <taxon>Anaerolineaceae</taxon>
        <taxon>Pelolinea</taxon>
    </lineage>
</organism>
<keyword evidence="3" id="KW-0010">Activator</keyword>
<dbReference type="PANTHER" id="PTHR30204">
    <property type="entry name" value="REDOX-CYCLING DRUG-SENSING TRANSCRIPTIONAL ACTIVATOR SOXR"/>
    <property type="match status" value="1"/>
</dbReference>
<dbReference type="GO" id="GO:0003677">
    <property type="term" value="F:DNA binding"/>
    <property type="evidence" value="ECO:0007669"/>
    <property type="project" value="UniProtKB-KW"/>
</dbReference>
<dbReference type="SUPFAM" id="SSF89082">
    <property type="entry name" value="Antibiotic binding domain of TipA-like multidrug resistance regulators"/>
    <property type="match status" value="1"/>
</dbReference>
<evidence type="ECO:0000256" key="4">
    <source>
        <dbReference type="ARBA" id="ARBA00023163"/>
    </source>
</evidence>
<evidence type="ECO:0000256" key="2">
    <source>
        <dbReference type="ARBA" id="ARBA00023125"/>
    </source>
</evidence>
<keyword evidence="4" id="KW-0804">Transcription</keyword>
<dbReference type="Pfam" id="PF13411">
    <property type="entry name" value="MerR_1"/>
    <property type="match status" value="1"/>
</dbReference>
<name>A0A347ZR77_9CHLR</name>
<comment type="caution">
    <text evidence="7">The sequence shown here is derived from an EMBL/GenBank/DDBJ whole genome shotgun (WGS) entry which is preliminary data.</text>
</comment>
<sequence length="251" mass="29258">MSDSTYTIKQIADMAGVTTRTIRYYDQIDLLKPVEIRANGYRTYDQSSLLKLQQIMFFRELDLPLEDIRSIINRPDFDMVDALNKHRLSLQTQQNRLQRLLRTLDQTIDSLTGTGRMGEKDYFEGFDHSEYEEEARARWGNTSQYVESQQKWASYSPQQQEDIKAQGNQLISRMVGADAGAAPEDADIQQAVGEYFDYLNRYFYTLDLKIFRNLADMWVADPRFAANYDRIRPGGAAFVREAVHYYCNHHT</sequence>
<reference evidence="7 8" key="1">
    <citation type="submission" date="2018-08" db="EMBL/GenBank/DDBJ databases">
        <title>Genomic Encyclopedia of Type Strains, Phase IV (KMG-IV): sequencing the most valuable type-strain genomes for metagenomic binning, comparative biology and taxonomic classification.</title>
        <authorList>
            <person name="Goeker M."/>
        </authorList>
    </citation>
    <scope>NUCLEOTIDE SEQUENCE [LARGE SCALE GENOMIC DNA]</scope>
    <source>
        <strain evidence="7 8">DSM 23923</strain>
    </source>
</reference>
<protein>
    <submittedName>
        <fullName evidence="7">DNA-binding transcriptional MerR regulator</fullName>
    </submittedName>
</protein>
<feature type="coiled-coil region" evidence="5">
    <location>
        <begin position="83"/>
        <end position="110"/>
    </location>
</feature>
<feature type="domain" description="HTH merR-type" evidence="6">
    <location>
        <begin position="5"/>
        <end position="74"/>
    </location>
</feature>
<dbReference type="PROSITE" id="PS50937">
    <property type="entry name" value="HTH_MERR_2"/>
    <property type="match status" value="1"/>
</dbReference>
<dbReference type="RefSeq" id="WP_116224760.1">
    <property type="nucleotide sequence ID" value="NZ_AP018437.1"/>
</dbReference>
<keyword evidence="2 7" id="KW-0238">DNA-binding</keyword>
<evidence type="ECO:0000256" key="3">
    <source>
        <dbReference type="ARBA" id="ARBA00023159"/>
    </source>
</evidence>
<accession>A0A347ZR77</accession>
<dbReference type="Proteomes" id="UP000256388">
    <property type="component" value="Unassembled WGS sequence"/>
</dbReference>
<dbReference type="SUPFAM" id="SSF46955">
    <property type="entry name" value="Putative DNA-binding domain"/>
    <property type="match status" value="1"/>
</dbReference>
<dbReference type="Pfam" id="PF07739">
    <property type="entry name" value="TipAS"/>
    <property type="match status" value="1"/>
</dbReference>
<keyword evidence="5" id="KW-0175">Coiled coil</keyword>